<organism evidence="12">
    <name type="scientific">Sheuella amnicola</name>
    <dbReference type="NCBI Taxonomy" id="2707330"/>
    <lineage>
        <taxon>Bacteria</taxon>
        <taxon>Pseudomonadati</taxon>
        <taxon>Pseudomonadota</taxon>
        <taxon>Betaproteobacteria</taxon>
        <taxon>Burkholderiales</taxon>
        <taxon>Alcaligenaceae</taxon>
        <taxon>Sheuella</taxon>
    </lineage>
</organism>
<dbReference type="InterPro" id="IPR036291">
    <property type="entry name" value="NAD(P)-bd_dom_sf"/>
</dbReference>
<dbReference type="GO" id="GO:0008652">
    <property type="term" value="P:amino acid biosynthetic process"/>
    <property type="evidence" value="ECO:0007669"/>
    <property type="project" value="UniProtKB-KW"/>
</dbReference>
<evidence type="ECO:0000256" key="1">
    <source>
        <dbReference type="ARBA" id="ARBA00004871"/>
    </source>
</evidence>
<dbReference type="Pfam" id="PF18317">
    <property type="entry name" value="SDH_C"/>
    <property type="match status" value="1"/>
</dbReference>
<evidence type="ECO:0000256" key="3">
    <source>
        <dbReference type="ARBA" id="ARBA00022605"/>
    </source>
</evidence>
<feature type="domain" description="SDH C-terminal" evidence="11">
    <location>
        <begin position="257"/>
        <end position="282"/>
    </location>
</feature>
<dbReference type="GO" id="GO:0009073">
    <property type="term" value="P:aromatic amino acid family biosynthetic process"/>
    <property type="evidence" value="ECO:0007669"/>
    <property type="project" value="UniProtKB-KW"/>
</dbReference>
<dbReference type="InterPro" id="IPR046346">
    <property type="entry name" value="Aminoacid_DH-like_N_sf"/>
</dbReference>
<dbReference type="InterPro" id="IPR011342">
    <property type="entry name" value="Shikimate_DH"/>
</dbReference>
<dbReference type="NCBIfam" id="NF001310">
    <property type="entry name" value="PRK00258.1-2"/>
    <property type="match status" value="1"/>
</dbReference>
<feature type="binding site" evidence="8">
    <location>
        <begin position="139"/>
        <end position="143"/>
    </location>
    <ligand>
        <name>NADP(+)</name>
        <dbReference type="ChEBI" id="CHEBI:58349"/>
    </ligand>
</feature>
<feature type="binding site" evidence="8">
    <location>
        <position position="74"/>
    </location>
    <ligand>
        <name>shikimate</name>
        <dbReference type="ChEBI" id="CHEBI:36208"/>
    </ligand>
</feature>
<dbReference type="Pfam" id="PF08501">
    <property type="entry name" value="Shikimate_dh_N"/>
    <property type="match status" value="1"/>
</dbReference>
<dbReference type="RefSeq" id="WP_163656062.1">
    <property type="nucleotide sequence ID" value="NZ_JAAGRN010000010.1"/>
</dbReference>
<feature type="binding site" evidence="8">
    <location>
        <position position="264"/>
    </location>
    <ligand>
        <name>shikimate</name>
        <dbReference type="ChEBI" id="CHEBI:36208"/>
    </ligand>
</feature>
<evidence type="ECO:0000256" key="6">
    <source>
        <dbReference type="ARBA" id="ARBA00023141"/>
    </source>
</evidence>
<feature type="domain" description="Shikimate dehydrogenase substrate binding N-terminal" evidence="10">
    <location>
        <begin position="19"/>
        <end position="102"/>
    </location>
</feature>
<dbReference type="InterPro" id="IPR013708">
    <property type="entry name" value="Shikimate_DH-bd_N"/>
</dbReference>
<keyword evidence="5 8" id="KW-0560">Oxidoreductase</keyword>
<comment type="catalytic activity">
    <reaction evidence="7 8">
        <text>shikimate + NADP(+) = 3-dehydroshikimate + NADPH + H(+)</text>
        <dbReference type="Rhea" id="RHEA:17737"/>
        <dbReference type="ChEBI" id="CHEBI:15378"/>
        <dbReference type="ChEBI" id="CHEBI:16630"/>
        <dbReference type="ChEBI" id="CHEBI:36208"/>
        <dbReference type="ChEBI" id="CHEBI:57783"/>
        <dbReference type="ChEBI" id="CHEBI:58349"/>
        <dbReference type="EC" id="1.1.1.25"/>
    </reaction>
</comment>
<evidence type="ECO:0000256" key="4">
    <source>
        <dbReference type="ARBA" id="ARBA00022857"/>
    </source>
</evidence>
<feature type="binding site" evidence="8">
    <location>
        <begin position="27"/>
        <end position="29"/>
    </location>
    <ligand>
        <name>shikimate</name>
        <dbReference type="ChEBI" id="CHEBI:36208"/>
    </ligand>
</feature>
<dbReference type="GO" id="GO:0019632">
    <property type="term" value="P:shikimate metabolic process"/>
    <property type="evidence" value="ECO:0007669"/>
    <property type="project" value="InterPro"/>
</dbReference>
<reference evidence="12" key="1">
    <citation type="submission" date="2020-02" db="EMBL/GenBank/DDBJ databases">
        <authorList>
            <person name="Chen W.-M."/>
        </authorList>
    </citation>
    <scope>NUCLEOTIDE SEQUENCE</scope>
    <source>
        <strain evidence="12">NBD-18</strain>
    </source>
</reference>
<evidence type="ECO:0000256" key="8">
    <source>
        <dbReference type="HAMAP-Rule" id="MF_00222"/>
    </source>
</evidence>
<dbReference type="SUPFAM" id="SSF53223">
    <property type="entry name" value="Aminoacid dehydrogenase-like, N-terminal domain"/>
    <property type="match status" value="1"/>
</dbReference>
<dbReference type="Pfam" id="PF01488">
    <property type="entry name" value="Shikimate_DH"/>
    <property type="match status" value="1"/>
</dbReference>
<comment type="similarity">
    <text evidence="8">Belongs to the shikimate dehydrogenase family.</text>
</comment>
<comment type="subunit">
    <text evidence="8">Homodimer.</text>
</comment>
<evidence type="ECO:0000256" key="2">
    <source>
        <dbReference type="ARBA" id="ARBA00012962"/>
    </source>
</evidence>
<dbReference type="UniPathway" id="UPA00053">
    <property type="reaction ID" value="UER00087"/>
</dbReference>
<evidence type="ECO:0000313" key="12">
    <source>
        <dbReference type="EMBL" id="NDY84250.1"/>
    </source>
</evidence>
<dbReference type="PANTHER" id="PTHR21089:SF1">
    <property type="entry name" value="BIFUNCTIONAL 3-DEHYDROQUINATE DEHYDRATASE_SHIKIMATE DEHYDROGENASE, CHLOROPLASTIC"/>
    <property type="match status" value="1"/>
</dbReference>
<feature type="domain" description="Quinate/shikimate 5-dehydrogenase/glutamyl-tRNA reductase" evidence="9">
    <location>
        <begin position="127"/>
        <end position="179"/>
    </location>
</feature>
<accession>A0A6B2R0G6</accession>
<evidence type="ECO:0000256" key="7">
    <source>
        <dbReference type="ARBA" id="ARBA00049442"/>
    </source>
</evidence>
<dbReference type="EC" id="1.1.1.25" evidence="2 8"/>
<feature type="binding site" evidence="8">
    <location>
        <position position="233"/>
    </location>
    <ligand>
        <name>NADP(+)</name>
        <dbReference type="ChEBI" id="CHEBI:58349"/>
    </ligand>
</feature>
<dbReference type="InterPro" id="IPR041121">
    <property type="entry name" value="SDH_C"/>
</dbReference>
<dbReference type="GO" id="GO:0009423">
    <property type="term" value="P:chorismate biosynthetic process"/>
    <property type="evidence" value="ECO:0007669"/>
    <property type="project" value="UniProtKB-UniRule"/>
</dbReference>
<dbReference type="GO" id="GO:0004764">
    <property type="term" value="F:shikimate 3-dehydrogenase (NADP+) activity"/>
    <property type="evidence" value="ECO:0007669"/>
    <property type="project" value="UniProtKB-UniRule"/>
</dbReference>
<dbReference type="CDD" id="cd01065">
    <property type="entry name" value="NAD_bind_Shikimate_DH"/>
    <property type="match status" value="1"/>
</dbReference>
<dbReference type="EMBL" id="JAAGRN010000010">
    <property type="protein sequence ID" value="NDY84250.1"/>
    <property type="molecule type" value="Genomic_DNA"/>
</dbReference>
<dbReference type="Gene3D" id="3.40.50.10860">
    <property type="entry name" value="Leucine Dehydrogenase, chain A, domain 1"/>
    <property type="match status" value="1"/>
</dbReference>
<dbReference type="HAMAP" id="MF_00222">
    <property type="entry name" value="Shikimate_DH_AroE"/>
    <property type="match status" value="1"/>
</dbReference>
<proteinExistence type="inferred from homology"/>
<evidence type="ECO:0000259" key="10">
    <source>
        <dbReference type="Pfam" id="PF08501"/>
    </source>
</evidence>
<feature type="binding site" evidence="8">
    <location>
        <position position="100"/>
    </location>
    <ligand>
        <name>shikimate</name>
        <dbReference type="ChEBI" id="CHEBI:36208"/>
    </ligand>
</feature>
<dbReference type="FunFam" id="3.40.50.10860:FF:000006">
    <property type="entry name" value="Shikimate dehydrogenase (NADP(+))"/>
    <property type="match status" value="1"/>
</dbReference>
<protein>
    <recommendedName>
        <fullName evidence="2 8">Shikimate dehydrogenase (NADP(+))</fullName>
        <shortName evidence="8">SDH</shortName>
        <ecNumber evidence="2 8">1.1.1.25</ecNumber>
    </recommendedName>
</protein>
<comment type="pathway">
    <text evidence="1 8">Metabolic intermediate biosynthesis; chorismate biosynthesis; chorismate from D-erythrose 4-phosphate and phosphoenolpyruvate: step 4/7.</text>
</comment>
<keyword evidence="4 8" id="KW-0521">NADP</keyword>
<feature type="active site" description="Proton acceptor" evidence="8">
    <location>
        <position position="78"/>
    </location>
</feature>
<dbReference type="NCBIfam" id="TIGR00507">
    <property type="entry name" value="aroE"/>
    <property type="match status" value="1"/>
</dbReference>
<feature type="binding site" evidence="8">
    <location>
        <position position="235"/>
    </location>
    <ligand>
        <name>shikimate</name>
        <dbReference type="ChEBI" id="CHEBI:36208"/>
    </ligand>
</feature>
<gene>
    <name evidence="8 12" type="primary">aroE</name>
    <name evidence="12" type="ORF">G3I67_13535</name>
</gene>
<evidence type="ECO:0000256" key="5">
    <source>
        <dbReference type="ARBA" id="ARBA00023002"/>
    </source>
</evidence>
<comment type="caution">
    <text evidence="8">Lacks conserved residue(s) required for the propagation of feature annotation.</text>
</comment>
<evidence type="ECO:0000259" key="9">
    <source>
        <dbReference type="Pfam" id="PF01488"/>
    </source>
</evidence>
<dbReference type="PANTHER" id="PTHR21089">
    <property type="entry name" value="SHIKIMATE DEHYDROGENASE"/>
    <property type="match status" value="1"/>
</dbReference>
<dbReference type="GO" id="GO:0005829">
    <property type="term" value="C:cytosol"/>
    <property type="evidence" value="ECO:0007669"/>
    <property type="project" value="TreeGrafter"/>
</dbReference>
<feature type="binding site" evidence="8">
    <location>
        <position position="257"/>
    </location>
    <ligand>
        <name>NADP(+)</name>
        <dbReference type="ChEBI" id="CHEBI:58349"/>
    </ligand>
</feature>
<comment type="caution">
    <text evidence="12">The sequence shown here is derived from an EMBL/GenBank/DDBJ whole genome shotgun (WGS) entry which is preliminary data.</text>
</comment>
<comment type="function">
    <text evidence="8">Involved in the biosynthesis of the chorismate, which leads to the biosynthesis of aromatic amino acids. Catalyzes the reversible NADPH linked reduction of 3-dehydroshikimate (DHSA) to yield shikimate (SA).</text>
</comment>
<dbReference type="Gene3D" id="3.40.50.720">
    <property type="entry name" value="NAD(P)-binding Rossmann-like Domain"/>
    <property type="match status" value="1"/>
</dbReference>
<sequence>MTSQQKSISNSNQPARFAVIGNPVKHSRSPAIHRMFGEQTGIALEYDRIEAPLDQFEQSVRTFFEQGGRGLNVTVPFKLQAWKLSEKHLSHRAQSALAVNTLWMQNNELHGCNTDGIGLVQDLKRLEVKLSQSRILMIGAGGAARGVMGPLLETGCRHLRVVNRTASRAIDLVKEWKSVIPHQQTEISAGGLDQASIDSGWDLVINASASSLGDAPPDVPGGLYAKNALAYDMMYGAQPTPFMTQATRDGAQRTSDGLGMLVSQAAESFFIWNGIRPKVDPVLLHIRNELQYT</sequence>
<dbReference type="InterPro" id="IPR022893">
    <property type="entry name" value="Shikimate_DH_fam"/>
</dbReference>
<dbReference type="AlphaFoldDB" id="A0A6B2R0G6"/>
<keyword evidence="6 8" id="KW-0057">Aromatic amino acid biosynthesis</keyword>
<evidence type="ECO:0000259" key="11">
    <source>
        <dbReference type="Pfam" id="PF18317"/>
    </source>
</evidence>
<dbReference type="SUPFAM" id="SSF51735">
    <property type="entry name" value="NAD(P)-binding Rossmann-fold domains"/>
    <property type="match status" value="1"/>
</dbReference>
<feature type="binding site" evidence="8">
    <location>
        <begin position="163"/>
        <end position="168"/>
    </location>
    <ligand>
        <name>NADP(+)</name>
        <dbReference type="ChEBI" id="CHEBI:58349"/>
    </ligand>
</feature>
<feature type="binding site" evidence="8">
    <location>
        <position position="115"/>
    </location>
    <ligand>
        <name>shikimate</name>
        <dbReference type="ChEBI" id="CHEBI:36208"/>
    </ligand>
</feature>
<dbReference type="InterPro" id="IPR006151">
    <property type="entry name" value="Shikm_DH/Glu-tRNA_Rdtase"/>
</dbReference>
<name>A0A6B2R0G6_9BURK</name>
<dbReference type="GO" id="GO:0050661">
    <property type="term" value="F:NADP binding"/>
    <property type="evidence" value="ECO:0007669"/>
    <property type="project" value="InterPro"/>
</dbReference>
<keyword evidence="3 8" id="KW-0028">Amino-acid biosynthesis</keyword>